<gene>
    <name evidence="3" type="primary">mutL_2</name>
    <name evidence="3" type="ORF">NCTC13635_04532</name>
</gene>
<evidence type="ECO:0000313" key="3">
    <source>
        <dbReference type="EMBL" id="VEB04562.1"/>
    </source>
</evidence>
<organism evidence="3 4">
    <name type="scientific">Klebsiella pneumoniae</name>
    <dbReference type="NCBI Taxonomy" id="573"/>
    <lineage>
        <taxon>Bacteria</taxon>
        <taxon>Pseudomonadati</taxon>
        <taxon>Pseudomonadota</taxon>
        <taxon>Gammaproteobacteria</taxon>
        <taxon>Enterobacterales</taxon>
        <taxon>Enterobacteriaceae</taxon>
        <taxon>Klebsiella/Raoultella group</taxon>
        <taxon>Klebsiella</taxon>
        <taxon>Klebsiella pneumoniae complex</taxon>
    </lineage>
</organism>
<dbReference type="GO" id="GO:0006298">
    <property type="term" value="P:mismatch repair"/>
    <property type="evidence" value="ECO:0007669"/>
    <property type="project" value="InterPro"/>
</dbReference>
<dbReference type="EMBL" id="LR134162">
    <property type="protein sequence ID" value="VEB04562.1"/>
    <property type="molecule type" value="Genomic_DNA"/>
</dbReference>
<name>A0A3S4GPH9_KLEPN</name>
<reference evidence="3 4" key="1">
    <citation type="submission" date="2018-12" db="EMBL/GenBank/DDBJ databases">
        <authorList>
            <consortium name="Pathogen Informatics"/>
        </authorList>
    </citation>
    <scope>NUCLEOTIDE SEQUENCE [LARGE SCALE GENOMIC DNA]</scope>
    <source>
        <strain evidence="3 4">NCTC13635</strain>
    </source>
</reference>
<dbReference type="InterPro" id="IPR014721">
    <property type="entry name" value="Ribsml_uS5_D2-typ_fold_subgr"/>
</dbReference>
<dbReference type="Proteomes" id="UP000282433">
    <property type="component" value="Chromosome"/>
</dbReference>
<evidence type="ECO:0000313" key="4">
    <source>
        <dbReference type="Proteomes" id="UP000282433"/>
    </source>
</evidence>
<feature type="region of interest" description="Disordered" evidence="1">
    <location>
        <begin position="38"/>
        <end position="58"/>
    </location>
</feature>
<feature type="domain" description="DNA mismatch repair protein S5" evidence="2">
    <location>
        <begin position="1"/>
        <end position="32"/>
    </location>
</feature>
<evidence type="ECO:0000259" key="2">
    <source>
        <dbReference type="Pfam" id="PF01119"/>
    </source>
</evidence>
<evidence type="ECO:0000256" key="1">
    <source>
        <dbReference type="SAM" id="MobiDB-lite"/>
    </source>
</evidence>
<proteinExistence type="predicted"/>
<dbReference type="SUPFAM" id="SSF54211">
    <property type="entry name" value="Ribosomal protein S5 domain 2-like"/>
    <property type="match status" value="1"/>
</dbReference>
<protein>
    <submittedName>
        <fullName evidence="3">DNA mismatch repair protein MutL</fullName>
    </submittedName>
</protein>
<dbReference type="Pfam" id="PF01119">
    <property type="entry name" value="DNA_mis_repair"/>
    <property type="match status" value="1"/>
</dbReference>
<dbReference type="GO" id="GO:0030983">
    <property type="term" value="F:mismatched DNA binding"/>
    <property type="evidence" value="ECO:0007669"/>
    <property type="project" value="InterPro"/>
</dbReference>
<dbReference type="InterPro" id="IPR020568">
    <property type="entry name" value="Ribosomal_Su5_D2-typ_SF"/>
</dbReference>
<dbReference type="Gene3D" id="3.30.230.10">
    <property type="match status" value="1"/>
</dbReference>
<sequence>MDVNVHPAKHEVRFHQSRLVHDFIYQGVLSVLQQQLDAPLAEKDDPPAPRPMPENRIAAGGKPVCAASGSAGACDPLQHHAIA</sequence>
<dbReference type="InterPro" id="IPR013507">
    <property type="entry name" value="DNA_mismatch_S5_2-like"/>
</dbReference>
<accession>A0A3S4GPH9</accession>
<dbReference type="AlphaFoldDB" id="A0A3S4GPH9"/>
<dbReference type="GO" id="GO:0005524">
    <property type="term" value="F:ATP binding"/>
    <property type="evidence" value="ECO:0007669"/>
    <property type="project" value="InterPro"/>
</dbReference>